<organism evidence="2 3">
    <name type="scientific">Nephila pilipes</name>
    <name type="common">Giant wood spider</name>
    <name type="synonym">Nephila maculata</name>
    <dbReference type="NCBI Taxonomy" id="299642"/>
    <lineage>
        <taxon>Eukaryota</taxon>
        <taxon>Metazoa</taxon>
        <taxon>Ecdysozoa</taxon>
        <taxon>Arthropoda</taxon>
        <taxon>Chelicerata</taxon>
        <taxon>Arachnida</taxon>
        <taxon>Araneae</taxon>
        <taxon>Araneomorphae</taxon>
        <taxon>Entelegynae</taxon>
        <taxon>Araneoidea</taxon>
        <taxon>Nephilidae</taxon>
        <taxon>Nephila</taxon>
    </lineage>
</organism>
<sequence length="354" mass="38894">MAWLDLENAFGSVPHSFILGALERAGVPESTIFLVSALYTGSTSSIRVESGWTDPIPMCAGVRQGCPLSSIIFNLTLEQILRTGLPSDAGFELFSKSFSCLAYADDLLIIDSSSAGLQRTIDQLSSQANRAGLKFKPAKCASLSFSFTSHRRHIDPSPIRVNNVPIRNISDQDAYKYLGVRKLTAIRAHVLARAEFLCRNSHIRKRDVADLDKTLIRVGKNIMNLPTRANNNLIHLSCSKGGAALPEFRSLLDIHAVSHAFILASHDPSISGVAAESLRSVVRKKLLRDPTSGECCDFLNGKKDGDFARESGDISTQCSRARHAHQRLSSALRFEWLFVEGTGYHLNIYRSPNP</sequence>
<comment type="caution">
    <text evidence="2">The sequence shown here is derived from an EMBL/GenBank/DDBJ whole genome shotgun (WGS) entry which is preliminary data.</text>
</comment>
<name>A0A8X6Q8Q0_NEPPI</name>
<dbReference type="Proteomes" id="UP000887013">
    <property type="component" value="Unassembled WGS sequence"/>
</dbReference>
<dbReference type="PANTHER" id="PTHR47027">
    <property type="entry name" value="REVERSE TRANSCRIPTASE DOMAIN-CONTAINING PROTEIN"/>
    <property type="match status" value="1"/>
</dbReference>
<proteinExistence type="predicted"/>
<dbReference type="InterPro" id="IPR000477">
    <property type="entry name" value="RT_dom"/>
</dbReference>
<dbReference type="InterPro" id="IPR043128">
    <property type="entry name" value="Rev_trsase/Diguanyl_cyclase"/>
</dbReference>
<keyword evidence="3" id="KW-1185">Reference proteome</keyword>
<dbReference type="Gene3D" id="3.30.70.270">
    <property type="match status" value="1"/>
</dbReference>
<feature type="domain" description="Reverse transcriptase" evidence="1">
    <location>
        <begin position="1"/>
        <end position="182"/>
    </location>
</feature>
<dbReference type="PANTHER" id="PTHR47027:SF20">
    <property type="entry name" value="REVERSE TRANSCRIPTASE-LIKE PROTEIN WITH RNA-DIRECTED DNA POLYMERASE DOMAIN"/>
    <property type="match status" value="1"/>
</dbReference>
<dbReference type="OrthoDB" id="6150661at2759"/>
<dbReference type="InterPro" id="IPR043502">
    <property type="entry name" value="DNA/RNA_pol_sf"/>
</dbReference>
<reference evidence="2" key="1">
    <citation type="submission" date="2020-08" db="EMBL/GenBank/DDBJ databases">
        <title>Multicomponent nature underlies the extraordinary mechanical properties of spider dragline silk.</title>
        <authorList>
            <person name="Kono N."/>
            <person name="Nakamura H."/>
            <person name="Mori M."/>
            <person name="Yoshida Y."/>
            <person name="Ohtoshi R."/>
            <person name="Malay A.D."/>
            <person name="Moran D.A.P."/>
            <person name="Tomita M."/>
            <person name="Numata K."/>
            <person name="Arakawa K."/>
        </authorList>
    </citation>
    <scope>NUCLEOTIDE SEQUENCE</scope>
</reference>
<dbReference type="Pfam" id="PF00078">
    <property type="entry name" value="RVT_1"/>
    <property type="match status" value="1"/>
</dbReference>
<dbReference type="SUPFAM" id="SSF56672">
    <property type="entry name" value="DNA/RNA polymerases"/>
    <property type="match status" value="1"/>
</dbReference>
<dbReference type="GO" id="GO:0071897">
    <property type="term" value="P:DNA biosynthetic process"/>
    <property type="evidence" value="ECO:0007669"/>
    <property type="project" value="UniProtKB-ARBA"/>
</dbReference>
<dbReference type="AlphaFoldDB" id="A0A8X6Q8Q0"/>
<accession>A0A8X6Q8Q0</accession>
<gene>
    <name evidence="2" type="ORF">NPIL_100802</name>
</gene>
<evidence type="ECO:0000313" key="2">
    <source>
        <dbReference type="EMBL" id="GFU01306.1"/>
    </source>
</evidence>
<dbReference type="EMBL" id="BMAW01027257">
    <property type="protein sequence ID" value="GFU01306.1"/>
    <property type="molecule type" value="Genomic_DNA"/>
</dbReference>
<protein>
    <submittedName>
        <fullName evidence="2">Retrovirus-related Pol polyprotein from type-1 retrotransposable element R2</fullName>
    </submittedName>
</protein>
<dbReference type="PROSITE" id="PS50878">
    <property type="entry name" value="RT_POL"/>
    <property type="match status" value="1"/>
</dbReference>
<evidence type="ECO:0000313" key="3">
    <source>
        <dbReference type="Proteomes" id="UP000887013"/>
    </source>
</evidence>
<feature type="non-terminal residue" evidence="2">
    <location>
        <position position="354"/>
    </location>
</feature>
<evidence type="ECO:0000259" key="1">
    <source>
        <dbReference type="PROSITE" id="PS50878"/>
    </source>
</evidence>